<proteinExistence type="predicted"/>
<gene>
    <name evidence="1" type="ORF">MERR_LOCUS39199</name>
</gene>
<protein>
    <submittedName>
        <fullName evidence="1">Uncharacterized protein</fullName>
    </submittedName>
</protein>
<dbReference type="Proteomes" id="UP000467841">
    <property type="component" value="Unassembled WGS sequence"/>
</dbReference>
<organism evidence="1 2">
    <name type="scientific">Microthlaspi erraticum</name>
    <dbReference type="NCBI Taxonomy" id="1685480"/>
    <lineage>
        <taxon>Eukaryota</taxon>
        <taxon>Viridiplantae</taxon>
        <taxon>Streptophyta</taxon>
        <taxon>Embryophyta</taxon>
        <taxon>Tracheophyta</taxon>
        <taxon>Spermatophyta</taxon>
        <taxon>Magnoliopsida</taxon>
        <taxon>eudicotyledons</taxon>
        <taxon>Gunneridae</taxon>
        <taxon>Pentapetalae</taxon>
        <taxon>rosids</taxon>
        <taxon>malvids</taxon>
        <taxon>Brassicales</taxon>
        <taxon>Brassicaceae</taxon>
        <taxon>Coluteocarpeae</taxon>
        <taxon>Microthlaspi</taxon>
    </lineage>
</organism>
<evidence type="ECO:0000313" key="2">
    <source>
        <dbReference type="Proteomes" id="UP000467841"/>
    </source>
</evidence>
<sequence length="68" mass="7528">MCPLDPDPDPERCLLSPLQTCSRRLLLLTPTTLLSLQLSPPARVNCQNIDESARDPLNKSIKIVIVFG</sequence>
<dbReference type="EMBL" id="CACVBM020001495">
    <property type="protein sequence ID" value="CAA7051964.1"/>
    <property type="molecule type" value="Genomic_DNA"/>
</dbReference>
<evidence type="ECO:0000313" key="1">
    <source>
        <dbReference type="EMBL" id="CAA7051964.1"/>
    </source>
</evidence>
<dbReference type="AlphaFoldDB" id="A0A6D2K5B7"/>
<keyword evidence="2" id="KW-1185">Reference proteome</keyword>
<accession>A0A6D2K5B7</accession>
<comment type="caution">
    <text evidence="1">The sequence shown here is derived from an EMBL/GenBank/DDBJ whole genome shotgun (WGS) entry which is preliminary data.</text>
</comment>
<reference evidence="1" key="1">
    <citation type="submission" date="2020-01" db="EMBL/GenBank/DDBJ databases">
        <authorList>
            <person name="Mishra B."/>
        </authorList>
    </citation>
    <scope>NUCLEOTIDE SEQUENCE [LARGE SCALE GENOMIC DNA]</scope>
</reference>
<name>A0A6D2K5B7_9BRAS</name>